<dbReference type="EMBL" id="SDHW01000001">
    <property type="protein sequence ID" value="RXK61458.1"/>
    <property type="molecule type" value="Genomic_DNA"/>
</dbReference>
<name>A0A4Q1CKG1_9BACT</name>
<evidence type="ECO:0000313" key="4">
    <source>
        <dbReference type="Proteomes" id="UP000290204"/>
    </source>
</evidence>
<keyword evidence="4" id="KW-1185">Reference proteome</keyword>
<dbReference type="RefSeq" id="WP_129128831.1">
    <property type="nucleotide sequence ID" value="NZ_SDHW01000001.1"/>
</dbReference>
<reference evidence="3 4" key="1">
    <citation type="submission" date="2019-01" db="EMBL/GenBank/DDBJ databases">
        <title>Lacibacter sp. strain TTM-7.</title>
        <authorList>
            <person name="Chen W.-M."/>
        </authorList>
    </citation>
    <scope>NUCLEOTIDE SEQUENCE [LARGE SCALE GENOMIC DNA]</scope>
    <source>
        <strain evidence="3 4">TTM-7</strain>
    </source>
</reference>
<gene>
    <name evidence="3" type="ORF">ESA94_00105</name>
</gene>
<dbReference type="AlphaFoldDB" id="A0A4Q1CKG1"/>
<dbReference type="Proteomes" id="UP000290204">
    <property type="component" value="Unassembled WGS sequence"/>
</dbReference>
<protein>
    <submittedName>
        <fullName evidence="3">Uncharacterized protein</fullName>
    </submittedName>
</protein>
<organism evidence="3 4">
    <name type="scientific">Lacibacter luteus</name>
    <dbReference type="NCBI Taxonomy" id="2508719"/>
    <lineage>
        <taxon>Bacteria</taxon>
        <taxon>Pseudomonadati</taxon>
        <taxon>Bacteroidota</taxon>
        <taxon>Chitinophagia</taxon>
        <taxon>Chitinophagales</taxon>
        <taxon>Chitinophagaceae</taxon>
        <taxon>Lacibacter</taxon>
    </lineage>
</organism>
<keyword evidence="1" id="KW-0175">Coiled coil</keyword>
<feature type="transmembrane region" description="Helical" evidence="2">
    <location>
        <begin position="6"/>
        <end position="26"/>
    </location>
</feature>
<feature type="coiled-coil region" evidence="1">
    <location>
        <begin position="23"/>
        <end position="50"/>
    </location>
</feature>
<proteinExistence type="predicted"/>
<evidence type="ECO:0000256" key="2">
    <source>
        <dbReference type="SAM" id="Phobius"/>
    </source>
</evidence>
<accession>A0A4Q1CKG1</accession>
<dbReference type="Pfam" id="PF25589">
    <property type="entry name" value="DUF7935"/>
    <property type="match status" value="1"/>
</dbReference>
<dbReference type="OrthoDB" id="1493032at2"/>
<evidence type="ECO:0000313" key="3">
    <source>
        <dbReference type="EMBL" id="RXK61458.1"/>
    </source>
</evidence>
<keyword evidence="2" id="KW-1133">Transmembrane helix</keyword>
<keyword evidence="2" id="KW-0812">Transmembrane</keyword>
<dbReference type="InterPro" id="IPR057695">
    <property type="entry name" value="DUF7935"/>
</dbReference>
<keyword evidence="2" id="KW-0472">Membrane</keyword>
<comment type="caution">
    <text evidence="3">The sequence shown here is derived from an EMBL/GenBank/DDBJ whole genome shotgun (WGS) entry which is preliminary data.</text>
</comment>
<evidence type="ECO:0000256" key="1">
    <source>
        <dbReference type="SAM" id="Coils"/>
    </source>
</evidence>
<sequence length="194" mass="22055">MLEPIYYYVFGAAAVVFITLAVYLRIKGKKELLEERKREAAEQEVLQQQQQAVRPQQPKAPAANPEMVRLQLQAYERMTILCERIGLNNLLGRLPVNQLSASELQNLMVQSIKTEFEYNISQQLYVSQATWDGVKNLKEQNMFIINELASTLPATATGTELSKKIVELLSHEDHVSLQNIVSTLINHEAKQLMS</sequence>